<keyword evidence="3" id="KW-1003">Cell membrane</keyword>
<keyword evidence="5 8" id="KW-1133">Transmembrane helix</keyword>
<dbReference type="InterPro" id="IPR036259">
    <property type="entry name" value="MFS_trans_sf"/>
</dbReference>
<feature type="transmembrane region" description="Helical" evidence="8">
    <location>
        <begin position="270"/>
        <end position="291"/>
    </location>
</feature>
<accession>A0A0K9XEN9</accession>
<comment type="caution">
    <text evidence="10">The sequence shown here is derived from an EMBL/GenBank/DDBJ whole genome shotgun (WGS) entry which is preliminary data.</text>
</comment>
<evidence type="ECO:0000256" key="8">
    <source>
        <dbReference type="SAM" id="Phobius"/>
    </source>
</evidence>
<dbReference type="Pfam" id="PF07690">
    <property type="entry name" value="MFS_1"/>
    <property type="match status" value="1"/>
</dbReference>
<dbReference type="PANTHER" id="PTHR42718:SF42">
    <property type="entry name" value="EXPORT PROTEIN"/>
    <property type="match status" value="1"/>
</dbReference>
<name>A0A0K9XEN9_9ACTN</name>
<dbReference type="AlphaFoldDB" id="A0A0K9XEN9"/>
<dbReference type="EMBL" id="LFXA01000009">
    <property type="protein sequence ID" value="KNB51673.1"/>
    <property type="molecule type" value="Genomic_DNA"/>
</dbReference>
<evidence type="ECO:0000313" key="11">
    <source>
        <dbReference type="Proteomes" id="UP000037288"/>
    </source>
</evidence>
<sequence length="516" mass="52445">MPATPSAAGRPRSRWVALAAIVLCMLTLGFDTTILNVALPTMATELGADTGRLQWIADSYLVVFAALMLPAGLLGDRFGRRRTLVTGLLVFLAGSLLGSLADDSATVVAARALMGAGAALVMPLAIAVLPVLFGPEERTRAVGALSAATGLGLPLGPLLGGFLLDHFWWGSVFLINVPFIGLAVTACLLLLPESTDPAAPTVSALTTALSVTGLGALVFGVIEGPRRGWSSAPVLAAFAAAFVLLALLVVRERRRERPMLDLALLGRPAFLWNTVAAALVMFTMTGLTFVLPSYLQTVQGHDAFGTGLRMIPMPLGMLVASRATTPLAARTGPRPVIAGGLAVMAVAALLGSRTTVDDGYGWTALWLSLVGVGFGGAVIPAMDGALGSLPRERAGVGSGLLMTLRQVASAIGLAALSSVIAGVYGARLDTSGLPSAAAGEAADSVGAAHAVAGALHDAALTRSADAAYVHGMDTALLVSAVAALAAAALVAAFLPSSRPARKERAGRTVVDETIDA</sequence>
<evidence type="ECO:0000256" key="6">
    <source>
        <dbReference type="ARBA" id="ARBA00023136"/>
    </source>
</evidence>
<dbReference type="InterPro" id="IPR004638">
    <property type="entry name" value="EmrB-like"/>
</dbReference>
<dbReference type="CDD" id="cd17321">
    <property type="entry name" value="MFS_MMR_MDR_like"/>
    <property type="match status" value="1"/>
</dbReference>
<gene>
    <name evidence="10" type="ORF">AC230_15150</name>
</gene>
<dbReference type="GO" id="GO:0022857">
    <property type="term" value="F:transmembrane transporter activity"/>
    <property type="evidence" value="ECO:0007669"/>
    <property type="project" value="InterPro"/>
</dbReference>
<feature type="transmembrane region" description="Helical" evidence="8">
    <location>
        <begin position="475"/>
        <end position="494"/>
    </location>
</feature>
<comment type="subcellular location">
    <subcellularLocation>
        <location evidence="1">Cell membrane</location>
        <topology evidence="1">Multi-pass membrane protein</topology>
    </subcellularLocation>
</comment>
<dbReference type="OrthoDB" id="9781469at2"/>
<dbReference type="InterPro" id="IPR011701">
    <property type="entry name" value="MFS"/>
</dbReference>
<organism evidence="10 11">
    <name type="scientific">Streptomyces caatingaensis</name>
    <dbReference type="NCBI Taxonomy" id="1678637"/>
    <lineage>
        <taxon>Bacteria</taxon>
        <taxon>Bacillati</taxon>
        <taxon>Actinomycetota</taxon>
        <taxon>Actinomycetes</taxon>
        <taxon>Kitasatosporales</taxon>
        <taxon>Streptomycetaceae</taxon>
        <taxon>Streptomyces</taxon>
    </lineage>
</organism>
<dbReference type="InterPro" id="IPR020846">
    <property type="entry name" value="MFS_dom"/>
</dbReference>
<keyword evidence="2" id="KW-0813">Transport</keyword>
<dbReference type="RefSeq" id="WP_049716683.1">
    <property type="nucleotide sequence ID" value="NZ_LFXA01000009.1"/>
</dbReference>
<dbReference type="Proteomes" id="UP000037288">
    <property type="component" value="Unassembled WGS sequence"/>
</dbReference>
<dbReference type="NCBIfam" id="TIGR00711">
    <property type="entry name" value="efflux_EmrB"/>
    <property type="match status" value="1"/>
</dbReference>
<feature type="transmembrane region" description="Helical" evidence="8">
    <location>
        <begin position="15"/>
        <end position="39"/>
    </location>
</feature>
<evidence type="ECO:0000313" key="10">
    <source>
        <dbReference type="EMBL" id="KNB51673.1"/>
    </source>
</evidence>
<feature type="transmembrane region" description="Helical" evidence="8">
    <location>
        <begin position="59"/>
        <end position="76"/>
    </location>
</feature>
<reference evidence="11" key="1">
    <citation type="submission" date="2015-07" db="EMBL/GenBank/DDBJ databases">
        <title>Draft genome sequence of Streptomyces sp. CMAA 1322, a bacterium isolated from Caatinga biome, from dry forest semiarid of Brazil.</title>
        <authorList>
            <person name="Santos S.N."/>
            <person name="Gacesa R."/>
            <person name="Taketani R.G."/>
            <person name="Long P.F."/>
            <person name="Melo I.S."/>
        </authorList>
    </citation>
    <scope>NUCLEOTIDE SEQUENCE [LARGE SCALE GENOMIC DNA]</scope>
    <source>
        <strain evidence="11">CMAA 1322</strain>
    </source>
</reference>
<feature type="transmembrane region" description="Helical" evidence="8">
    <location>
        <begin position="113"/>
        <end position="134"/>
    </location>
</feature>
<proteinExistence type="predicted"/>
<evidence type="ECO:0000256" key="3">
    <source>
        <dbReference type="ARBA" id="ARBA00022475"/>
    </source>
</evidence>
<keyword evidence="6 8" id="KW-0472">Membrane</keyword>
<dbReference type="PATRIC" id="fig|1678637.3.peg.3266"/>
<evidence type="ECO:0000256" key="1">
    <source>
        <dbReference type="ARBA" id="ARBA00004651"/>
    </source>
</evidence>
<feature type="transmembrane region" description="Helical" evidence="8">
    <location>
        <begin position="141"/>
        <end position="162"/>
    </location>
</feature>
<keyword evidence="4 8" id="KW-0812">Transmembrane</keyword>
<keyword evidence="11" id="KW-1185">Reference proteome</keyword>
<protein>
    <submittedName>
        <fullName evidence="10">Multidrug MFS transporter</fullName>
    </submittedName>
</protein>
<dbReference type="GO" id="GO:0005886">
    <property type="term" value="C:plasma membrane"/>
    <property type="evidence" value="ECO:0007669"/>
    <property type="project" value="UniProtKB-SubCell"/>
</dbReference>
<dbReference type="PANTHER" id="PTHR42718">
    <property type="entry name" value="MAJOR FACILITATOR SUPERFAMILY MULTIDRUG TRANSPORTER MFSC"/>
    <property type="match status" value="1"/>
</dbReference>
<feature type="transmembrane region" description="Helical" evidence="8">
    <location>
        <begin position="228"/>
        <end position="250"/>
    </location>
</feature>
<evidence type="ECO:0000259" key="9">
    <source>
        <dbReference type="PROSITE" id="PS50850"/>
    </source>
</evidence>
<evidence type="ECO:0000256" key="5">
    <source>
        <dbReference type="ARBA" id="ARBA00022989"/>
    </source>
</evidence>
<dbReference type="GO" id="GO:0046677">
    <property type="term" value="P:response to antibiotic"/>
    <property type="evidence" value="ECO:0007669"/>
    <property type="project" value="UniProtKB-KW"/>
</dbReference>
<dbReference type="Gene3D" id="1.20.1720.10">
    <property type="entry name" value="Multidrug resistance protein D"/>
    <property type="match status" value="1"/>
</dbReference>
<evidence type="ECO:0000256" key="7">
    <source>
        <dbReference type="ARBA" id="ARBA00023251"/>
    </source>
</evidence>
<feature type="transmembrane region" description="Helical" evidence="8">
    <location>
        <begin position="168"/>
        <end position="191"/>
    </location>
</feature>
<dbReference type="PROSITE" id="PS50850">
    <property type="entry name" value="MFS"/>
    <property type="match status" value="1"/>
</dbReference>
<evidence type="ECO:0000256" key="4">
    <source>
        <dbReference type="ARBA" id="ARBA00022692"/>
    </source>
</evidence>
<keyword evidence="7" id="KW-0046">Antibiotic resistance</keyword>
<evidence type="ECO:0000256" key="2">
    <source>
        <dbReference type="ARBA" id="ARBA00022448"/>
    </source>
</evidence>
<dbReference type="SUPFAM" id="SSF103473">
    <property type="entry name" value="MFS general substrate transporter"/>
    <property type="match status" value="2"/>
</dbReference>
<feature type="domain" description="Major facilitator superfamily (MFS) profile" evidence="9">
    <location>
        <begin position="17"/>
        <end position="498"/>
    </location>
</feature>
<feature type="transmembrane region" description="Helical" evidence="8">
    <location>
        <begin position="83"/>
        <end position="101"/>
    </location>
</feature>
<dbReference type="STRING" id="1678637.AC230_15150"/>
<feature type="transmembrane region" description="Helical" evidence="8">
    <location>
        <begin position="335"/>
        <end position="352"/>
    </location>
</feature>
<feature type="transmembrane region" description="Helical" evidence="8">
    <location>
        <begin position="203"/>
        <end position="222"/>
    </location>
</feature>
<feature type="transmembrane region" description="Helical" evidence="8">
    <location>
        <begin position="364"/>
        <end position="386"/>
    </location>
</feature>
<dbReference type="Gene3D" id="1.20.1250.20">
    <property type="entry name" value="MFS general substrate transporter like domains"/>
    <property type="match status" value="1"/>
</dbReference>